<sequence>MPPSARRSRASRRAAAGSWRADAMGVLLLVRHGQASFGADDYDVLSQTGWEQGRTLGRWLAEHGPAPASVVHGGMRRHRETWEAIAEGAGLDPASGIDHDWAEFDHLAVLARHAELTGVTMAHDVDRRAFQEHFEVSTGHWAAADESAGYPEPYDAFIARARRALEAAAAQPGPALVVTSGGVIAALAAALVVPEGGEIGPVWARFNTVIANTSLTRVIVGSTGARLLTFNEHPHLPRDLVTYR</sequence>
<dbReference type="InterPro" id="IPR013078">
    <property type="entry name" value="His_Pase_superF_clade-1"/>
</dbReference>
<dbReference type="PANTHER" id="PTHR20935:SF0">
    <property type="entry name" value="SERINE_THREONINE-PROTEIN PHOSPHATASE PGAM5, MITOCHONDRIAL"/>
    <property type="match status" value="1"/>
</dbReference>
<protein>
    <recommendedName>
        <fullName evidence="4">Histidine phosphatase family protein</fullName>
    </recommendedName>
</protein>
<keyword evidence="1" id="KW-0378">Hydrolase</keyword>
<dbReference type="Gene3D" id="3.40.50.1240">
    <property type="entry name" value="Phosphoglycerate mutase-like"/>
    <property type="match status" value="1"/>
</dbReference>
<dbReference type="SUPFAM" id="SSF53254">
    <property type="entry name" value="Phosphoglycerate mutase-like"/>
    <property type="match status" value="1"/>
</dbReference>
<dbReference type="Proteomes" id="UP000662818">
    <property type="component" value="Chromosome"/>
</dbReference>
<proteinExistence type="predicted"/>
<name>A0ABX7PEB4_9ACTN</name>
<evidence type="ECO:0008006" key="4">
    <source>
        <dbReference type="Google" id="ProtNLM"/>
    </source>
</evidence>
<dbReference type="CDD" id="cd07067">
    <property type="entry name" value="HP_PGM_like"/>
    <property type="match status" value="1"/>
</dbReference>
<accession>A0ABX7PEB4</accession>
<dbReference type="PANTHER" id="PTHR20935">
    <property type="entry name" value="PHOSPHOGLYCERATE MUTASE-RELATED"/>
    <property type="match status" value="1"/>
</dbReference>
<evidence type="ECO:0000313" key="3">
    <source>
        <dbReference type="Proteomes" id="UP000662818"/>
    </source>
</evidence>
<keyword evidence="3" id="KW-1185">Reference proteome</keyword>
<gene>
    <name evidence="2" type="ORF">CFH99_01155</name>
</gene>
<dbReference type="InterPro" id="IPR029033">
    <property type="entry name" value="His_PPase_superfam"/>
</dbReference>
<dbReference type="InterPro" id="IPR051021">
    <property type="entry name" value="Mito_Ser/Thr_phosphatase"/>
</dbReference>
<dbReference type="SMART" id="SM00855">
    <property type="entry name" value="PGAM"/>
    <property type="match status" value="1"/>
</dbReference>
<evidence type="ECO:0000256" key="1">
    <source>
        <dbReference type="ARBA" id="ARBA00022801"/>
    </source>
</evidence>
<reference evidence="2 3" key="1">
    <citation type="submission" date="2017-06" db="EMBL/GenBank/DDBJ databases">
        <title>Complete Genome Sequence of the Soil Carbazole-Degrading Bacterium Nocardioides aromaticivorans IC177.</title>
        <authorList>
            <person name="Vejarano F."/>
            <person name="Suzuki-Minakuchi C."/>
            <person name="Ohtsubo Y."/>
            <person name="Tsuda M."/>
            <person name="Okada K."/>
            <person name="Nojiri H."/>
        </authorList>
    </citation>
    <scope>NUCLEOTIDE SEQUENCE [LARGE SCALE GENOMIC DNA]</scope>
    <source>
        <strain evidence="2 3">IC177</strain>
    </source>
</reference>
<dbReference type="EMBL" id="CP022295">
    <property type="protein sequence ID" value="QSR24231.1"/>
    <property type="molecule type" value="Genomic_DNA"/>
</dbReference>
<dbReference type="Pfam" id="PF00300">
    <property type="entry name" value="His_Phos_1"/>
    <property type="match status" value="1"/>
</dbReference>
<organism evidence="2 3">
    <name type="scientific">Nocardioides aromaticivorans</name>
    <dbReference type="NCBI Taxonomy" id="200618"/>
    <lineage>
        <taxon>Bacteria</taxon>
        <taxon>Bacillati</taxon>
        <taxon>Actinomycetota</taxon>
        <taxon>Actinomycetes</taxon>
        <taxon>Propionibacteriales</taxon>
        <taxon>Nocardioidaceae</taxon>
        <taxon>Nocardioides</taxon>
    </lineage>
</organism>
<evidence type="ECO:0000313" key="2">
    <source>
        <dbReference type="EMBL" id="QSR24231.1"/>
    </source>
</evidence>